<dbReference type="eggNOG" id="COG0596">
    <property type="taxonomic scope" value="Bacteria"/>
</dbReference>
<keyword evidence="3" id="KW-1185">Reference proteome</keyword>
<dbReference type="PRINTS" id="PR00111">
    <property type="entry name" value="ABHYDROLASE"/>
</dbReference>
<sequence>MSSVRTFTFKEVTFHFTSKGSGPAILFLHGFLENKEMWNGIINGLPTALRKITVDLPGHGKSGNIGYIHTMEEMAEMVKALVDKLKLKKVFLVGHSMGGYVALAFAEKHPELVKGLVLMNSTTRADSDQKKKDRDRAIKLVKENHKSFIRNAIPHLFRPKNRRNMLEHVNHVKAEALKTSKQGIIAALEGMKIRDDREVLLHFAPYHFLFIAAKNDPVFPFEVLEDQLQANRVTPCITENGHMAHLEDFETVLTAIKKFVREN</sequence>
<dbReference type="KEGG" id="oho:Oweho_2659"/>
<dbReference type="PANTHER" id="PTHR43798">
    <property type="entry name" value="MONOACYLGLYCEROL LIPASE"/>
    <property type="match status" value="1"/>
</dbReference>
<dbReference type="RefSeq" id="WP_014202972.1">
    <property type="nucleotide sequence ID" value="NC_016599.1"/>
</dbReference>
<dbReference type="PATRIC" id="fig|926562.3.peg.2673"/>
<proteinExistence type="predicted"/>
<dbReference type="EMBL" id="CP003156">
    <property type="protein sequence ID" value="AEV33623.1"/>
    <property type="molecule type" value="Genomic_DNA"/>
</dbReference>
<dbReference type="GO" id="GO:0016746">
    <property type="term" value="F:acyltransferase activity"/>
    <property type="evidence" value="ECO:0007669"/>
    <property type="project" value="UniProtKB-KW"/>
</dbReference>
<keyword evidence="2" id="KW-0378">Hydrolase</keyword>
<dbReference type="SUPFAM" id="SSF53474">
    <property type="entry name" value="alpha/beta-Hydrolases"/>
    <property type="match status" value="1"/>
</dbReference>
<evidence type="ECO:0000313" key="2">
    <source>
        <dbReference type="EMBL" id="AEV33623.1"/>
    </source>
</evidence>
<dbReference type="InterPro" id="IPR029058">
    <property type="entry name" value="AB_hydrolase_fold"/>
</dbReference>
<feature type="domain" description="AB hydrolase-1" evidence="1">
    <location>
        <begin position="23"/>
        <end position="133"/>
    </location>
</feature>
<reference evidence="2 3" key="1">
    <citation type="journal article" date="2012" name="Stand. Genomic Sci.">
        <title>Genome sequence of the orange-pigmented seawater bacterium Owenweeksia hongkongensis type strain (UST20020801(T)).</title>
        <authorList>
            <person name="Riedel T."/>
            <person name="Held B."/>
            <person name="Nolan M."/>
            <person name="Lucas S."/>
            <person name="Lapidus A."/>
            <person name="Tice H."/>
            <person name="Del Rio T.G."/>
            <person name="Cheng J.F."/>
            <person name="Han C."/>
            <person name="Tapia R."/>
            <person name="Goodwin L.A."/>
            <person name="Pitluck S."/>
            <person name="Liolios K."/>
            <person name="Mavromatis K."/>
            <person name="Pagani I."/>
            <person name="Ivanova N."/>
            <person name="Mikhailova N."/>
            <person name="Pati A."/>
            <person name="Chen A."/>
            <person name="Palaniappan K."/>
            <person name="Rohde M."/>
            <person name="Tindall B.J."/>
            <person name="Detter J.C."/>
            <person name="Goker M."/>
            <person name="Woyke T."/>
            <person name="Bristow J."/>
            <person name="Eisen J.A."/>
            <person name="Markowitz V."/>
            <person name="Hugenholtz P."/>
            <person name="Klenk H.P."/>
            <person name="Kyrpides N.C."/>
        </authorList>
    </citation>
    <scope>NUCLEOTIDE SEQUENCE</scope>
    <source>
        <strain evidence="3">DSM 17368 / JCM 12287 / NRRL B-23963</strain>
    </source>
</reference>
<dbReference type="STRING" id="926562.Oweho_2659"/>
<dbReference type="OrthoDB" id="252464at2"/>
<keyword evidence="2" id="KW-0808">Transferase</keyword>
<dbReference type="InterPro" id="IPR000073">
    <property type="entry name" value="AB_hydrolase_1"/>
</dbReference>
<keyword evidence="2" id="KW-0012">Acyltransferase</keyword>
<dbReference type="AlphaFoldDB" id="G8R915"/>
<dbReference type="Pfam" id="PF00561">
    <property type="entry name" value="Abhydrolase_1"/>
    <property type="match status" value="1"/>
</dbReference>
<dbReference type="Proteomes" id="UP000005631">
    <property type="component" value="Chromosome"/>
</dbReference>
<gene>
    <name evidence="2" type="ordered locus">Oweho_2659</name>
</gene>
<dbReference type="Gene3D" id="3.40.50.1820">
    <property type="entry name" value="alpha/beta hydrolase"/>
    <property type="match status" value="1"/>
</dbReference>
<dbReference type="GO" id="GO:0016787">
    <property type="term" value="F:hydrolase activity"/>
    <property type="evidence" value="ECO:0007669"/>
    <property type="project" value="UniProtKB-KW"/>
</dbReference>
<accession>G8R915</accession>
<evidence type="ECO:0000313" key="3">
    <source>
        <dbReference type="Proteomes" id="UP000005631"/>
    </source>
</evidence>
<name>G8R915_OWEHD</name>
<evidence type="ECO:0000259" key="1">
    <source>
        <dbReference type="Pfam" id="PF00561"/>
    </source>
</evidence>
<protein>
    <submittedName>
        <fullName evidence="2">Putative hydrolase or acyltransferase of alpha/beta superfamily</fullName>
    </submittedName>
</protein>
<organism evidence="2 3">
    <name type="scientific">Owenweeksia hongkongensis (strain DSM 17368 / CIP 108786 / JCM 12287 / NRRL B-23963 / UST20020801)</name>
    <dbReference type="NCBI Taxonomy" id="926562"/>
    <lineage>
        <taxon>Bacteria</taxon>
        <taxon>Pseudomonadati</taxon>
        <taxon>Bacteroidota</taxon>
        <taxon>Flavobacteriia</taxon>
        <taxon>Flavobacteriales</taxon>
        <taxon>Owenweeksiaceae</taxon>
        <taxon>Owenweeksia</taxon>
    </lineage>
</organism>
<dbReference type="HOGENOM" id="CLU_020336_50_4_10"/>
<dbReference type="InterPro" id="IPR050266">
    <property type="entry name" value="AB_hydrolase_sf"/>
</dbReference>